<feature type="compositionally biased region" description="Polar residues" evidence="1">
    <location>
        <begin position="50"/>
        <end position="60"/>
    </location>
</feature>
<sequence>MDQPRDDKGRFASKVGIPSILVAGVVGISAAVGVGAEGASLGAGAGPTVGANSPSISASTRLARGKQKSTRTQRNLVTSGLRSSLRAEADSDTCADDARGQVREFLATHPCESVYRSLFEVRRGDVAAVVAVAWIEMVELHDATELKALVDRPGTGNINPLPPPRGHRVVDVAEPAYASRQDGRLVTTVEVEPITVNVSQRALEAIAEEALAEATRPE</sequence>
<protein>
    <submittedName>
        <fullName evidence="2">Uncharacterized protein</fullName>
    </submittedName>
</protein>
<evidence type="ECO:0000256" key="1">
    <source>
        <dbReference type="SAM" id="MobiDB-lite"/>
    </source>
</evidence>
<dbReference type="EMBL" id="JBBEGM010000004">
    <property type="protein sequence ID" value="MEJ2862078.1"/>
    <property type="molecule type" value="Genomic_DNA"/>
</dbReference>
<feature type="region of interest" description="Disordered" evidence="1">
    <location>
        <begin position="45"/>
        <end position="73"/>
    </location>
</feature>
<dbReference type="RefSeq" id="WP_337703421.1">
    <property type="nucleotide sequence ID" value="NZ_JBBEGM010000004.1"/>
</dbReference>
<comment type="caution">
    <text evidence="2">The sequence shown here is derived from an EMBL/GenBank/DDBJ whole genome shotgun (WGS) entry which is preliminary data.</text>
</comment>
<dbReference type="Proteomes" id="UP001369736">
    <property type="component" value="Unassembled WGS sequence"/>
</dbReference>
<evidence type="ECO:0000313" key="3">
    <source>
        <dbReference type="Proteomes" id="UP001369736"/>
    </source>
</evidence>
<accession>A0ABU8M5D4</accession>
<keyword evidence="3" id="KW-1185">Reference proteome</keyword>
<organism evidence="2 3">
    <name type="scientific">Actinomycetospora flava</name>
    <dbReference type="NCBI Taxonomy" id="3129232"/>
    <lineage>
        <taxon>Bacteria</taxon>
        <taxon>Bacillati</taxon>
        <taxon>Actinomycetota</taxon>
        <taxon>Actinomycetes</taxon>
        <taxon>Pseudonocardiales</taxon>
        <taxon>Pseudonocardiaceae</taxon>
        <taxon>Actinomycetospora</taxon>
    </lineage>
</organism>
<evidence type="ECO:0000313" key="2">
    <source>
        <dbReference type="EMBL" id="MEJ2862078.1"/>
    </source>
</evidence>
<reference evidence="2 3" key="1">
    <citation type="submission" date="2024-03" db="EMBL/GenBank/DDBJ databases">
        <title>Actinomycetospora sp. OC33-EN07, a novel actinomycete isolated from wild orchid (Aerides multiflora).</title>
        <authorList>
            <person name="Suriyachadkun C."/>
        </authorList>
    </citation>
    <scope>NUCLEOTIDE SEQUENCE [LARGE SCALE GENOMIC DNA]</scope>
    <source>
        <strain evidence="2 3">OC33-EN07</strain>
    </source>
</reference>
<name>A0ABU8M5D4_9PSEU</name>
<proteinExistence type="predicted"/>
<gene>
    <name evidence="2" type="ORF">WCD58_12980</name>
</gene>